<dbReference type="GO" id="GO:0009243">
    <property type="term" value="P:O antigen biosynthetic process"/>
    <property type="evidence" value="ECO:0007669"/>
    <property type="project" value="UniProtKB-UniPathway"/>
</dbReference>
<dbReference type="Pfam" id="PF04321">
    <property type="entry name" value="RmlD_sub_bind"/>
    <property type="match status" value="1"/>
</dbReference>
<comment type="caution">
    <text evidence="8">The sequence shown here is derived from an EMBL/GenBank/DDBJ whole genome shotgun (WGS) entry which is preliminary data.</text>
</comment>
<reference evidence="8 9" key="1">
    <citation type="journal article" date="2019" name="ISME J.">
        <title>Candidatus Macondimonas diazotrophica, a novel gammaproteobacterial genus dominating crude-oil-contaminated coastal sediments.</title>
        <authorList>
            <person name="Karthikeyan S."/>
            <person name="Konstantinidis K."/>
        </authorList>
    </citation>
    <scope>NUCLEOTIDE SEQUENCE [LARGE SCALE GENOMIC DNA]</scope>
    <source>
        <strain evidence="8 9">KTK01</strain>
    </source>
</reference>
<evidence type="ECO:0000256" key="3">
    <source>
        <dbReference type="ARBA" id="ARBA00012929"/>
    </source>
</evidence>
<keyword evidence="9" id="KW-1185">Reference proteome</keyword>
<dbReference type="GO" id="GO:0005829">
    <property type="term" value="C:cytosol"/>
    <property type="evidence" value="ECO:0007669"/>
    <property type="project" value="TreeGrafter"/>
</dbReference>
<dbReference type="Gene3D" id="3.40.50.720">
    <property type="entry name" value="NAD(P)-binding Rossmann-like Domain"/>
    <property type="match status" value="1"/>
</dbReference>
<name>A0A4Z0F4U8_9GAMM</name>
<dbReference type="UniPathway" id="UPA00124"/>
<dbReference type="FunFam" id="3.40.50.720:FF:000159">
    <property type="entry name" value="dTDP-4-dehydrorhamnose reductase"/>
    <property type="match status" value="1"/>
</dbReference>
<dbReference type="OrthoDB" id="9803892at2"/>
<accession>A0A4Z0F4U8</accession>
<evidence type="ECO:0000256" key="2">
    <source>
        <dbReference type="ARBA" id="ARBA00010944"/>
    </source>
</evidence>
<evidence type="ECO:0000256" key="5">
    <source>
        <dbReference type="ARBA" id="ARBA00048200"/>
    </source>
</evidence>
<feature type="domain" description="RmlD-like substrate binding" evidence="7">
    <location>
        <begin position="1"/>
        <end position="288"/>
    </location>
</feature>
<dbReference type="SUPFAM" id="SSF51735">
    <property type="entry name" value="NAD(P)-binding Rossmann-fold domains"/>
    <property type="match status" value="1"/>
</dbReference>
<comment type="function">
    <text evidence="6">Catalyzes the reduction of dTDP-6-deoxy-L-lyxo-4-hexulose to yield dTDP-L-rhamnose.</text>
</comment>
<dbReference type="GO" id="GO:0008831">
    <property type="term" value="F:dTDP-4-dehydrorhamnose reductase activity"/>
    <property type="evidence" value="ECO:0007669"/>
    <property type="project" value="UniProtKB-EC"/>
</dbReference>
<dbReference type="NCBIfam" id="TIGR01214">
    <property type="entry name" value="rmlD"/>
    <property type="match status" value="1"/>
</dbReference>
<gene>
    <name evidence="8" type="primary">rfbD</name>
    <name evidence="8" type="ORF">E4680_13035</name>
</gene>
<dbReference type="Gene3D" id="3.90.25.10">
    <property type="entry name" value="UDP-galactose 4-epimerase, domain 1"/>
    <property type="match status" value="1"/>
</dbReference>
<dbReference type="Proteomes" id="UP000297890">
    <property type="component" value="Unassembled WGS sequence"/>
</dbReference>
<keyword evidence="6 8" id="KW-0560">Oxidoreductase</keyword>
<dbReference type="PANTHER" id="PTHR10491">
    <property type="entry name" value="DTDP-4-DEHYDRORHAMNOSE REDUCTASE"/>
    <property type="match status" value="1"/>
</dbReference>
<dbReference type="InterPro" id="IPR029903">
    <property type="entry name" value="RmlD-like-bd"/>
</dbReference>
<evidence type="ECO:0000313" key="8">
    <source>
        <dbReference type="EMBL" id="TFZ81311.1"/>
    </source>
</evidence>
<dbReference type="AlphaFoldDB" id="A0A4Z0F4U8"/>
<dbReference type="CDD" id="cd05254">
    <property type="entry name" value="dTDP_HR_like_SDR_e"/>
    <property type="match status" value="1"/>
</dbReference>
<sequence>MNILVTGAGGQLGRELSLRLGPNEAVCLPRAALDLTDPAAVHATFMRLRPQVVINAAAYTAVDRAETERDLAFATNAEAPATLARACAQTGAALLHVSTDYVFNGQSRRPWREADATDPINAYGASKLAGEQAIGSALPRHLVLRTAWVFGAHGANFVRTVLRLARERGALRIIDDQVGSPTWAGHLAEALITLARRIAGGESLAWGTYHYAGAPAVSWHGFAEIIVREAVTQGLLPAAVPIEAIDTAAHPTPARRPAWSVLDGARFAGTFGLKPPDWRIGLTRTLTAWKTSESAA</sequence>
<dbReference type="GO" id="GO:0019305">
    <property type="term" value="P:dTDP-rhamnose biosynthetic process"/>
    <property type="evidence" value="ECO:0007669"/>
    <property type="project" value="UniProtKB-UniPathway"/>
</dbReference>
<dbReference type="PANTHER" id="PTHR10491:SF4">
    <property type="entry name" value="METHIONINE ADENOSYLTRANSFERASE 2 SUBUNIT BETA"/>
    <property type="match status" value="1"/>
</dbReference>
<evidence type="ECO:0000256" key="6">
    <source>
        <dbReference type="RuleBase" id="RU364082"/>
    </source>
</evidence>
<protein>
    <recommendedName>
        <fullName evidence="4 6">dTDP-4-dehydrorhamnose reductase</fullName>
        <ecNumber evidence="3 6">1.1.1.133</ecNumber>
    </recommendedName>
</protein>
<dbReference type="InterPro" id="IPR036291">
    <property type="entry name" value="NAD(P)-bd_dom_sf"/>
</dbReference>
<dbReference type="EC" id="1.1.1.133" evidence="3 6"/>
<evidence type="ECO:0000259" key="7">
    <source>
        <dbReference type="Pfam" id="PF04321"/>
    </source>
</evidence>
<comment type="catalytic activity">
    <reaction evidence="5 6">
        <text>dTDP-beta-L-rhamnose + NADP(+) = dTDP-4-dehydro-beta-L-rhamnose + NADPH + H(+)</text>
        <dbReference type="Rhea" id="RHEA:21796"/>
        <dbReference type="ChEBI" id="CHEBI:15378"/>
        <dbReference type="ChEBI" id="CHEBI:57510"/>
        <dbReference type="ChEBI" id="CHEBI:57783"/>
        <dbReference type="ChEBI" id="CHEBI:58349"/>
        <dbReference type="ChEBI" id="CHEBI:62830"/>
        <dbReference type="EC" id="1.1.1.133"/>
    </reaction>
</comment>
<proteinExistence type="inferred from homology"/>
<comment type="similarity">
    <text evidence="2 6">Belongs to the dTDP-4-dehydrorhamnose reductase family.</text>
</comment>
<keyword evidence="6" id="KW-0521">NADP</keyword>
<dbReference type="EMBL" id="SRIO01000029">
    <property type="protein sequence ID" value="TFZ81311.1"/>
    <property type="molecule type" value="Genomic_DNA"/>
</dbReference>
<comment type="pathway">
    <text evidence="1 6">Carbohydrate biosynthesis; dTDP-L-rhamnose biosynthesis.</text>
</comment>
<evidence type="ECO:0000313" key="9">
    <source>
        <dbReference type="Proteomes" id="UP000297890"/>
    </source>
</evidence>
<evidence type="ECO:0000256" key="4">
    <source>
        <dbReference type="ARBA" id="ARBA00017099"/>
    </source>
</evidence>
<organism evidence="8 9">
    <name type="scientific">Candidatus Macondimonas diazotrophica</name>
    <dbReference type="NCBI Taxonomy" id="2305248"/>
    <lineage>
        <taxon>Bacteria</taxon>
        <taxon>Pseudomonadati</taxon>
        <taxon>Pseudomonadota</taxon>
        <taxon>Gammaproteobacteria</taxon>
        <taxon>Chromatiales</taxon>
        <taxon>Ectothiorhodospiraceae</taxon>
        <taxon>Candidatus Macondimonas</taxon>
    </lineage>
</organism>
<evidence type="ECO:0000256" key="1">
    <source>
        <dbReference type="ARBA" id="ARBA00004781"/>
    </source>
</evidence>
<dbReference type="RefSeq" id="WP_135282857.1">
    <property type="nucleotide sequence ID" value="NZ_SRIO01000029.1"/>
</dbReference>
<comment type="cofactor">
    <cofactor evidence="6">
        <name>Mg(2+)</name>
        <dbReference type="ChEBI" id="CHEBI:18420"/>
    </cofactor>
    <text evidence="6">Binds 1 Mg(2+) ion per monomer.</text>
</comment>
<dbReference type="UniPathway" id="UPA00281"/>
<dbReference type="InterPro" id="IPR005913">
    <property type="entry name" value="dTDP_dehydrorham_reduct"/>
</dbReference>